<name>A0A0D2EAR1_9EURO</name>
<evidence type="ECO:0000256" key="4">
    <source>
        <dbReference type="ARBA" id="ARBA00023125"/>
    </source>
</evidence>
<dbReference type="EMBL" id="KN846957">
    <property type="protein sequence ID" value="KIW71392.1"/>
    <property type="molecule type" value="Genomic_DNA"/>
</dbReference>
<dbReference type="CDD" id="cd00067">
    <property type="entry name" value="GAL4"/>
    <property type="match status" value="1"/>
</dbReference>
<keyword evidence="2" id="KW-0479">Metal-binding</keyword>
<dbReference type="Pfam" id="PF04082">
    <property type="entry name" value="Fungal_trans"/>
    <property type="match status" value="1"/>
</dbReference>
<dbReference type="Proteomes" id="UP000054266">
    <property type="component" value="Unassembled WGS sequence"/>
</dbReference>
<evidence type="ECO:0000256" key="5">
    <source>
        <dbReference type="ARBA" id="ARBA00023163"/>
    </source>
</evidence>
<gene>
    <name evidence="9" type="ORF">PV04_03566</name>
</gene>
<dbReference type="Pfam" id="PF00172">
    <property type="entry name" value="Zn_clus"/>
    <property type="match status" value="1"/>
</dbReference>
<evidence type="ECO:0000256" key="3">
    <source>
        <dbReference type="ARBA" id="ARBA00023015"/>
    </source>
</evidence>
<organism evidence="9 10">
    <name type="scientific">Phialophora macrospora</name>
    <dbReference type="NCBI Taxonomy" id="1851006"/>
    <lineage>
        <taxon>Eukaryota</taxon>
        <taxon>Fungi</taxon>
        <taxon>Dikarya</taxon>
        <taxon>Ascomycota</taxon>
        <taxon>Pezizomycotina</taxon>
        <taxon>Eurotiomycetes</taxon>
        <taxon>Chaetothyriomycetidae</taxon>
        <taxon>Chaetothyriales</taxon>
        <taxon>Herpotrichiellaceae</taxon>
        <taxon>Phialophora</taxon>
    </lineage>
</organism>
<dbReference type="STRING" id="5601.A0A0D2EAR1"/>
<evidence type="ECO:0000256" key="2">
    <source>
        <dbReference type="ARBA" id="ARBA00022723"/>
    </source>
</evidence>
<dbReference type="GO" id="GO:0005634">
    <property type="term" value="C:nucleus"/>
    <property type="evidence" value="ECO:0007669"/>
    <property type="project" value="UniProtKB-SubCell"/>
</dbReference>
<reference evidence="9 10" key="1">
    <citation type="submission" date="2015-01" db="EMBL/GenBank/DDBJ databases">
        <title>The Genome Sequence of Capronia semiimmersa CBS27337.</title>
        <authorList>
            <consortium name="The Broad Institute Genomics Platform"/>
            <person name="Cuomo C."/>
            <person name="de Hoog S."/>
            <person name="Gorbushina A."/>
            <person name="Stielow B."/>
            <person name="Teixiera M."/>
            <person name="Abouelleil A."/>
            <person name="Chapman S.B."/>
            <person name="Priest M."/>
            <person name="Young S.K."/>
            <person name="Wortman J."/>
            <person name="Nusbaum C."/>
            <person name="Birren B."/>
        </authorList>
    </citation>
    <scope>NUCLEOTIDE SEQUENCE [LARGE SCALE GENOMIC DNA]</scope>
    <source>
        <strain evidence="9 10">CBS 27337</strain>
    </source>
</reference>
<dbReference type="PROSITE" id="PS50048">
    <property type="entry name" value="ZN2_CY6_FUNGAL_2"/>
    <property type="match status" value="1"/>
</dbReference>
<evidence type="ECO:0000256" key="6">
    <source>
        <dbReference type="ARBA" id="ARBA00023242"/>
    </source>
</evidence>
<dbReference type="GO" id="GO:0008270">
    <property type="term" value="F:zinc ion binding"/>
    <property type="evidence" value="ECO:0007669"/>
    <property type="project" value="InterPro"/>
</dbReference>
<evidence type="ECO:0000259" key="8">
    <source>
        <dbReference type="PROSITE" id="PS50048"/>
    </source>
</evidence>
<dbReference type="GO" id="GO:0003677">
    <property type="term" value="F:DNA binding"/>
    <property type="evidence" value="ECO:0007669"/>
    <property type="project" value="UniProtKB-KW"/>
</dbReference>
<dbReference type="Gene3D" id="4.10.240.10">
    <property type="entry name" value="Zn(2)-C6 fungal-type DNA-binding domain"/>
    <property type="match status" value="1"/>
</dbReference>
<dbReference type="PANTHER" id="PTHR31001">
    <property type="entry name" value="UNCHARACTERIZED TRANSCRIPTIONAL REGULATORY PROTEIN"/>
    <property type="match status" value="1"/>
</dbReference>
<proteinExistence type="predicted"/>
<dbReference type="PANTHER" id="PTHR31001:SF87">
    <property type="entry name" value="COL-21"/>
    <property type="match status" value="1"/>
</dbReference>
<dbReference type="InterPro" id="IPR050613">
    <property type="entry name" value="Sec_Metabolite_Reg"/>
</dbReference>
<evidence type="ECO:0000313" key="9">
    <source>
        <dbReference type="EMBL" id="KIW71392.1"/>
    </source>
</evidence>
<comment type="subcellular location">
    <subcellularLocation>
        <location evidence="1">Nucleus</location>
    </subcellularLocation>
</comment>
<keyword evidence="3" id="KW-0805">Transcription regulation</keyword>
<feature type="domain" description="Zn(2)-C6 fungal-type" evidence="8">
    <location>
        <begin position="39"/>
        <end position="70"/>
    </location>
</feature>
<dbReference type="SMART" id="SM00066">
    <property type="entry name" value="GAL4"/>
    <property type="match status" value="1"/>
</dbReference>
<dbReference type="GO" id="GO:0006351">
    <property type="term" value="P:DNA-templated transcription"/>
    <property type="evidence" value="ECO:0007669"/>
    <property type="project" value="InterPro"/>
</dbReference>
<feature type="region of interest" description="Disordered" evidence="7">
    <location>
        <begin position="1"/>
        <end position="41"/>
    </location>
</feature>
<keyword evidence="5" id="KW-0804">Transcription</keyword>
<dbReference type="InterPro" id="IPR036864">
    <property type="entry name" value="Zn2-C6_fun-type_DNA-bd_sf"/>
</dbReference>
<keyword evidence="6" id="KW-0539">Nucleus</keyword>
<feature type="compositionally biased region" description="Basic residues" evidence="7">
    <location>
        <begin position="25"/>
        <end position="36"/>
    </location>
</feature>
<dbReference type="AlphaFoldDB" id="A0A0D2EAR1"/>
<dbReference type="SUPFAM" id="SSF57701">
    <property type="entry name" value="Zn2/Cys6 DNA-binding domain"/>
    <property type="match status" value="1"/>
</dbReference>
<dbReference type="InterPro" id="IPR007219">
    <property type="entry name" value="XnlR_reg_dom"/>
</dbReference>
<keyword evidence="10" id="KW-1185">Reference proteome</keyword>
<dbReference type="PROSITE" id="PS00463">
    <property type="entry name" value="ZN2_CY6_FUNGAL_1"/>
    <property type="match status" value="1"/>
</dbReference>
<keyword evidence="4" id="KW-0238">DNA-binding</keyword>
<accession>A0A0D2EAR1</accession>
<dbReference type="HOGENOM" id="CLU_007574_0_0_1"/>
<evidence type="ECO:0000313" key="10">
    <source>
        <dbReference type="Proteomes" id="UP000054266"/>
    </source>
</evidence>
<dbReference type="CDD" id="cd12148">
    <property type="entry name" value="fungal_TF_MHR"/>
    <property type="match status" value="1"/>
</dbReference>
<dbReference type="GO" id="GO:0000981">
    <property type="term" value="F:DNA-binding transcription factor activity, RNA polymerase II-specific"/>
    <property type="evidence" value="ECO:0007669"/>
    <property type="project" value="InterPro"/>
</dbReference>
<dbReference type="SMART" id="SM00906">
    <property type="entry name" value="Fungal_trans"/>
    <property type="match status" value="1"/>
</dbReference>
<feature type="region of interest" description="Disordered" evidence="7">
    <location>
        <begin position="73"/>
        <end position="113"/>
    </location>
</feature>
<sequence>MDPDMNADSGQPAPGFSDSYERPPSKRARTGKRGRKQTSCTQCHLRKQACDKNQPCNRCVQRGVAHLCSTSSKGFSGEADSAPNEVNNVATRRPSDDKEQASPRNRATPASPKLGELFVARGARSFYGTSYFGHQVAARILQEESPDLPSGISRGRDSLRSFRDESSPFSQVWDLLGLLPRQKSAVDRLVDKFLAEVNWCLDAVHERTFRNQYNEFWARRFGFDDLAGVDLRWLALLFIILAFSCLIDAPPNCTKEMQRDCEETSLRFYWASRRAIVIAPSFYGESTDIVRAGLLVTRYLLHTRRLTESWLTISFNMRMAQAQGMHVDGEKWGLSRKTIGQHRRIWSHIYALDRMIALALGRPYAINDNLCLFNEAENIWLDDMDSDDAARAVPQPMELPTPSVLSFLTHRLAKIVGTIQERCFGLASASYDVVLALDRELLSWSERLPAYFRLDFPDLSSDATLPFLKWHRLNLHTSFHFARIMLHRPYLLRESITNRFRPSHEACMSSASADLKIRFDVLTYTAAENLRWALGAHNLFNSAMILGIIAVRNPYSDMTSGILEDLEAYCERLNRDVWLNEVVMAEVKVVELCISKVKGKRRGPTRRPITPLPRPMSVTDDAVGVEGPFPVDSSTSGISPDLGSVYWPAVWEDNQFSFPEVADLDVWEQMISGIAPSLT</sequence>
<evidence type="ECO:0000256" key="7">
    <source>
        <dbReference type="SAM" id="MobiDB-lite"/>
    </source>
</evidence>
<evidence type="ECO:0000256" key="1">
    <source>
        <dbReference type="ARBA" id="ARBA00004123"/>
    </source>
</evidence>
<dbReference type="InterPro" id="IPR001138">
    <property type="entry name" value="Zn2Cys6_DnaBD"/>
</dbReference>
<protein>
    <recommendedName>
        <fullName evidence="8">Zn(2)-C6 fungal-type domain-containing protein</fullName>
    </recommendedName>
</protein>